<dbReference type="OrthoDB" id="37659at2759"/>
<gene>
    <name evidence="11" type="primary">ALG14</name>
    <name evidence="13" type="ORF">CPAG_09656</name>
</gene>
<dbReference type="Gene3D" id="3.40.50.2000">
    <property type="entry name" value="Glycogen Phosphorylase B"/>
    <property type="match status" value="1"/>
</dbReference>
<comment type="function">
    <text evidence="11">Involved in protein N-glycosylation. Essential for the second step of the dolichol-linked oligosaccharide pathway. Anchors the catalytic subunit ALG13 to the ER.</text>
</comment>
<dbReference type="GO" id="GO:0006488">
    <property type="term" value="P:dolichol-linked oligosaccharide biosynthetic process"/>
    <property type="evidence" value="ECO:0007669"/>
    <property type="project" value="InterPro"/>
</dbReference>
<keyword evidence="8 11" id="KW-1133">Transmembrane helix</keyword>
<evidence type="ECO:0000256" key="8">
    <source>
        <dbReference type="ARBA" id="ARBA00022989"/>
    </source>
</evidence>
<name>A0A0J6IN72_COCPO</name>
<organism evidence="13 14">
    <name type="scientific">Coccidioides posadasii RMSCC 3488</name>
    <dbReference type="NCBI Taxonomy" id="454284"/>
    <lineage>
        <taxon>Eukaryota</taxon>
        <taxon>Fungi</taxon>
        <taxon>Dikarya</taxon>
        <taxon>Ascomycota</taxon>
        <taxon>Pezizomycotina</taxon>
        <taxon>Eurotiomycetes</taxon>
        <taxon>Eurotiomycetidae</taxon>
        <taxon>Onygenales</taxon>
        <taxon>Onygenaceae</taxon>
        <taxon>Coccidioides</taxon>
    </lineage>
</organism>
<reference evidence="14" key="2">
    <citation type="journal article" date="2009" name="Genome Res.">
        <title>Comparative genomic analyses of the human fungal pathogens Coccidioides and their relatives.</title>
        <authorList>
            <person name="Sharpton T.J."/>
            <person name="Stajich J.E."/>
            <person name="Rounsley S.D."/>
            <person name="Gardner M.J."/>
            <person name="Wortman J.R."/>
            <person name="Jordar V.S."/>
            <person name="Maiti R."/>
            <person name="Kodira C.D."/>
            <person name="Neafsey D.E."/>
            <person name="Zeng Q."/>
            <person name="Hung C.-Y."/>
            <person name="McMahan C."/>
            <person name="Muszewska A."/>
            <person name="Grynberg M."/>
            <person name="Mandel M.A."/>
            <person name="Kellner E.M."/>
            <person name="Barker B.M."/>
            <person name="Galgiani J.N."/>
            <person name="Orbach M.J."/>
            <person name="Kirkland T.N."/>
            <person name="Cole G.T."/>
            <person name="Henn M.R."/>
            <person name="Birren B.W."/>
            <person name="Taylor J.W."/>
        </authorList>
    </citation>
    <scope>NUCLEOTIDE SEQUENCE [LARGE SCALE GENOMIC DNA]</scope>
    <source>
        <strain evidence="14">RMSCC 3488</strain>
    </source>
</reference>
<comment type="similarity">
    <text evidence="3 11">Belongs to the ALG14 family.</text>
</comment>
<keyword evidence="13" id="KW-0808">Transferase</keyword>
<evidence type="ECO:0000256" key="6">
    <source>
        <dbReference type="ARBA" id="ARBA00022692"/>
    </source>
</evidence>
<evidence type="ECO:0000256" key="11">
    <source>
        <dbReference type="RuleBase" id="RU362127"/>
    </source>
</evidence>
<dbReference type="PANTHER" id="PTHR12154">
    <property type="entry name" value="GLYCOSYL TRANSFERASE-RELATED"/>
    <property type="match status" value="1"/>
</dbReference>
<comment type="subcellular location">
    <subcellularLocation>
        <location evidence="1 11">Endoplasmic reticulum membrane</location>
        <topology evidence="1 11">Single-pass membrane protein</topology>
    </subcellularLocation>
    <subcellularLocation>
        <location evidence="2">Nucleus membrane</location>
        <topology evidence="2">Single-pass membrane protein</topology>
    </subcellularLocation>
</comment>
<feature type="region of interest" description="Disordered" evidence="12">
    <location>
        <begin position="100"/>
        <end position="127"/>
    </location>
</feature>
<proteinExistence type="inferred from homology"/>
<feature type="transmembrane region" description="Helical" evidence="11">
    <location>
        <begin position="6"/>
        <end position="29"/>
    </location>
</feature>
<dbReference type="InterPro" id="IPR013969">
    <property type="entry name" value="Oligosacch_biosynth_Alg14"/>
</dbReference>
<keyword evidence="6 11" id="KW-0812">Transmembrane</keyword>
<reference evidence="13 14" key="1">
    <citation type="submission" date="2007-06" db="EMBL/GenBank/DDBJ databases">
        <title>The Genome Sequence of Coccidioides posadasii RMSCC_3488.</title>
        <authorList>
            <consortium name="Coccidioides Genome Resources Consortium"/>
            <consortium name="The Broad Institute Genome Sequencing Platform"/>
            <person name="Henn M.R."/>
            <person name="Sykes S."/>
            <person name="Young S."/>
            <person name="Jaffe D."/>
            <person name="Berlin A."/>
            <person name="Alvarez P."/>
            <person name="Butler J."/>
            <person name="Gnerre S."/>
            <person name="Grabherr M."/>
            <person name="Mauceli E."/>
            <person name="Brockman W."/>
            <person name="Kodira C."/>
            <person name="Alvarado L."/>
            <person name="Zeng Q."/>
            <person name="Crawford M."/>
            <person name="Antoine C."/>
            <person name="Devon K."/>
            <person name="Galgiani J."/>
            <person name="Orsborn K."/>
            <person name="Lewis M.L."/>
            <person name="Nusbaum C."/>
            <person name="Galagan J."/>
            <person name="Birren B."/>
        </authorList>
    </citation>
    <scope>NUCLEOTIDE SEQUENCE [LARGE SCALE GENOMIC DNA]</scope>
    <source>
        <strain evidence="13 14">RMSCC 3488</strain>
    </source>
</reference>
<evidence type="ECO:0000313" key="14">
    <source>
        <dbReference type="Proteomes" id="UP000054567"/>
    </source>
</evidence>
<dbReference type="GO" id="GO:0004577">
    <property type="term" value="F:N-acetylglucosaminyldiphosphodolichol N-acetylglucosaminyltransferase activity"/>
    <property type="evidence" value="ECO:0007669"/>
    <property type="project" value="TreeGrafter"/>
</dbReference>
<dbReference type="EMBL" id="DS268114">
    <property type="protein sequence ID" value="KMM73367.1"/>
    <property type="molecule type" value="Genomic_DNA"/>
</dbReference>
<evidence type="ECO:0000256" key="3">
    <source>
        <dbReference type="ARBA" id="ARBA00009731"/>
    </source>
</evidence>
<dbReference type="GO" id="GO:0031965">
    <property type="term" value="C:nuclear membrane"/>
    <property type="evidence" value="ECO:0007669"/>
    <property type="project" value="UniProtKB-SubCell"/>
</dbReference>
<evidence type="ECO:0000256" key="1">
    <source>
        <dbReference type="ARBA" id="ARBA00004389"/>
    </source>
</evidence>
<dbReference type="GO" id="GO:0043541">
    <property type="term" value="C:UDP-N-acetylglucosamine transferase complex"/>
    <property type="evidence" value="ECO:0007669"/>
    <property type="project" value="TreeGrafter"/>
</dbReference>
<evidence type="ECO:0000313" key="13">
    <source>
        <dbReference type="EMBL" id="KMM73367.1"/>
    </source>
</evidence>
<dbReference type="AlphaFoldDB" id="A0A0J6IN72"/>
<comment type="subunit">
    <text evidence="4 11">Heterodimer with ALG13 to form a functional enzyme.</text>
</comment>
<accession>A0A0J6IN72</accession>
<dbReference type="Proteomes" id="UP000054567">
    <property type="component" value="Unassembled WGS sequence"/>
</dbReference>
<dbReference type="PANTHER" id="PTHR12154:SF4">
    <property type="entry name" value="UDP-N-ACETYLGLUCOSAMINE TRANSFERASE SUBUNIT ALG14 HOMOLOG"/>
    <property type="match status" value="1"/>
</dbReference>
<evidence type="ECO:0000256" key="5">
    <source>
        <dbReference type="ARBA" id="ARBA00017467"/>
    </source>
</evidence>
<dbReference type="Pfam" id="PF08660">
    <property type="entry name" value="Alg14"/>
    <property type="match status" value="2"/>
</dbReference>
<keyword evidence="7 11" id="KW-0256">Endoplasmic reticulum</keyword>
<evidence type="ECO:0000256" key="7">
    <source>
        <dbReference type="ARBA" id="ARBA00022824"/>
    </source>
</evidence>
<evidence type="ECO:0000256" key="12">
    <source>
        <dbReference type="SAM" id="MobiDB-lite"/>
    </source>
</evidence>
<evidence type="ECO:0000256" key="2">
    <source>
        <dbReference type="ARBA" id="ARBA00004590"/>
    </source>
</evidence>
<evidence type="ECO:0000256" key="9">
    <source>
        <dbReference type="ARBA" id="ARBA00023136"/>
    </source>
</evidence>
<protein>
    <recommendedName>
        <fullName evidence="5 11">UDP-N-acetylglucosamine transferase subunit ALG14</fullName>
    </recommendedName>
    <alternativeName>
        <fullName evidence="10 11">Asparagine-linked glycosylation protein 14</fullName>
    </alternativeName>
</protein>
<evidence type="ECO:0000256" key="4">
    <source>
        <dbReference type="ARBA" id="ARBA00011335"/>
    </source>
</evidence>
<sequence>MLGSAATATAALAIAVLAILFTLSLIYLIRLKNASSRRGKSRRTVHLLVVLGSGGHTEEMLSMMRYARLDPWIYAQRTYLVSSGDSFSARKAAELERELSQTARSTFPSKEAKARASRSKARPDHSLLPAASSNVQTDYAIVTIPRARKVHQSFLTAPLSTLHCLWACFLVLQGKHLDQMTLNPAQSRSPAYPDVILTNGPGIAVCVVIAARMVRLFNWLFAINPPPFEKLGKTRRGKERRYLRTIFIESWARVTTLSLSGKLILPIVDRFLVQWKPLEGYSSWNGKKTDANLKRNH</sequence>
<keyword evidence="9 11" id="KW-0472">Membrane</keyword>
<evidence type="ECO:0000256" key="10">
    <source>
        <dbReference type="ARBA" id="ARBA00032062"/>
    </source>
</evidence>
<dbReference type="VEuPathDB" id="FungiDB:CPAG_09656"/>
<reference evidence="14" key="3">
    <citation type="journal article" date="2010" name="Genome Res.">
        <title>Population genomic sequencing of Coccidioides fungi reveals recent hybridization and transposon control.</title>
        <authorList>
            <person name="Neafsey D.E."/>
            <person name="Barker B.M."/>
            <person name="Sharpton T.J."/>
            <person name="Stajich J.E."/>
            <person name="Park D.J."/>
            <person name="Whiston E."/>
            <person name="Hung C.-Y."/>
            <person name="McMahan C."/>
            <person name="White J."/>
            <person name="Sykes S."/>
            <person name="Heiman D."/>
            <person name="Young S."/>
            <person name="Zeng Q."/>
            <person name="Abouelleil A."/>
            <person name="Aftuck L."/>
            <person name="Bessette D."/>
            <person name="Brown A."/>
            <person name="FitzGerald M."/>
            <person name="Lui A."/>
            <person name="Macdonald J.P."/>
            <person name="Priest M."/>
            <person name="Orbach M.J."/>
            <person name="Galgiani J.N."/>
            <person name="Kirkland T.N."/>
            <person name="Cole G.T."/>
            <person name="Birren B.W."/>
            <person name="Henn M.R."/>
            <person name="Taylor J.W."/>
            <person name="Rounsley S.D."/>
        </authorList>
    </citation>
    <scope>NUCLEOTIDE SEQUENCE [LARGE SCALE GENOMIC DNA]</scope>
    <source>
        <strain evidence="14">RMSCC 3488</strain>
    </source>
</reference>